<proteinExistence type="predicted"/>
<name>A0A1J5QGL2_9ZZZZ</name>
<dbReference type="AlphaFoldDB" id="A0A1J5QGL2"/>
<gene>
    <name evidence="3" type="ORF">GALL_355370</name>
</gene>
<dbReference type="InterPro" id="IPR036388">
    <property type="entry name" value="WH-like_DNA-bd_sf"/>
</dbReference>
<dbReference type="GO" id="GO:0003677">
    <property type="term" value="F:DNA binding"/>
    <property type="evidence" value="ECO:0007669"/>
    <property type="project" value="UniProtKB-KW"/>
</dbReference>
<evidence type="ECO:0000259" key="2">
    <source>
        <dbReference type="PROSITE" id="PS50995"/>
    </source>
</evidence>
<dbReference type="Gene3D" id="1.10.10.10">
    <property type="entry name" value="Winged helix-like DNA-binding domain superfamily/Winged helix DNA-binding domain"/>
    <property type="match status" value="1"/>
</dbReference>
<accession>A0A1J5QGL2</accession>
<dbReference type="SUPFAM" id="SSF46785">
    <property type="entry name" value="Winged helix' DNA-binding domain"/>
    <property type="match status" value="1"/>
</dbReference>
<protein>
    <submittedName>
        <fullName evidence="3">DNA-binding transcriptional repressor MarR</fullName>
    </submittedName>
</protein>
<keyword evidence="3" id="KW-0238">DNA-binding</keyword>
<dbReference type="PANTHER" id="PTHR33164">
    <property type="entry name" value="TRANSCRIPTIONAL REGULATOR, MARR FAMILY"/>
    <property type="match status" value="1"/>
</dbReference>
<feature type="domain" description="HTH marR-type" evidence="2">
    <location>
        <begin position="1"/>
        <end position="116"/>
    </location>
</feature>
<sequence length="146" mass="15866">MSAGMDMNETDLRALQLVIEAETRDAHLTPRDLADHLAISSASTTKLLDRLTASGHLTRAPHPSDRRSLILASTPYAHAEIRDRLTRMHQQMAAIARAVPVESRGAVVAFLDALVVELDLEEQTRPLAPNPRHTPASKVPSTAPPS</sequence>
<dbReference type="InterPro" id="IPR000835">
    <property type="entry name" value="HTH_MarR-typ"/>
</dbReference>
<dbReference type="InterPro" id="IPR036390">
    <property type="entry name" value="WH_DNA-bd_sf"/>
</dbReference>
<reference evidence="3" key="1">
    <citation type="submission" date="2016-10" db="EMBL/GenBank/DDBJ databases">
        <title>Sequence of Gallionella enrichment culture.</title>
        <authorList>
            <person name="Poehlein A."/>
            <person name="Muehling M."/>
            <person name="Daniel R."/>
        </authorList>
    </citation>
    <scope>NUCLEOTIDE SEQUENCE</scope>
</reference>
<evidence type="ECO:0000256" key="1">
    <source>
        <dbReference type="SAM" id="MobiDB-lite"/>
    </source>
</evidence>
<dbReference type="EMBL" id="MLJW01000778">
    <property type="protein sequence ID" value="OIQ82681.1"/>
    <property type="molecule type" value="Genomic_DNA"/>
</dbReference>
<dbReference type="GO" id="GO:0006950">
    <property type="term" value="P:response to stress"/>
    <property type="evidence" value="ECO:0007669"/>
    <property type="project" value="TreeGrafter"/>
</dbReference>
<dbReference type="SMART" id="SM00347">
    <property type="entry name" value="HTH_MARR"/>
    <property type="match status" value="1"/>
</dbReference>
<organism evidence="3">
    <name type="scientific">mine drainage metagenome</name>
    <dbReference type="NCBI Taxonomy" id="410659"/>
    <lineage>
        <taxon>unclassified sequences</taxon>
        <taxon>metagenomes</taxon>
        <taxon>ecological metagenomes</taxon>
    </lineage>
</organism>
<dbReference type="PROSITE" id="PS50995">
    <property type="entry name" value="HTH_MARR_2"/>
    <property type="match status" value="1"/>
</dbReference>
<dbReference type="GO" id="GO:0003700">
    <property type="term" value="F:DNA-binding transcription factor activity"/>
    <property type="evidence" value="ECO:0007669"/>
    <property type="project" value="InterPro"/>
</dbReference>
<dbReference type="InterPro" id="IPR039422">
    <property type="entry name" value="MarR/SlyA-like"/>
</dbReference>
<evidence type="ECO:0000313" key="3">
    <source>
        <dbReference type="EMBL" id="OIQ82681.1"/>
    </source>
</evidence>
<dbReference type="PANTHER" id="PTHR33164:SF87">
    <property type="entry name" value="MULTIPLE ANTIBIOTIC RESISTANCE PROTEIN MARR"/>
    <property type="match status" value="1"/>
</dbReference>
<comment type="caution">
    <text evidence="3">The sequence shown here is derived from an EMBL/GenBank/DDBJ whole genome shotgun (WGS) entry which is preliminary data.</text>
</comment>
<feature type="region of interest" description="Disordered" evidence="1">
    <location>
        <begin position="123"/>
        <end position="146"/>
    </location>
</feature>
<dbReference type="Pfam" id="PF12802">
    <property type="entry name" value="MarR_2"/>
    <property type="match status" value="1"/>
</dbReference>